<feature type="transmembrane region" description="Helical" evidence="1">
    <location>
        <begin position="63"/>
        <end position="86"/>
    </location>
</feature>
<comment type="caution">
    <text evidence="4">The sequence shown here is derived from an EMBL/GenBank/DDBJ whole genome shotgun (WGS) entry which is preliminary data.</text>
</comment>
<dbReference type="Pfam" id="PF02517">
    <property type="entry name" value="Rce1-like"/>
    <property type="match status" value="1"/>
</dbReference>
<dbReference type="GO" id="GO:0008233">
    <property type="term" value="F:peptidase activity"/>
    <property type="evidence" value="ECO:0007669"/>
    <property type="project" value="UniProtKB-KW"/>
</dbReference>
<dbReference type="EMBL" id="JAFBBP010000001">
    <property type="protein sequence ID" value="MBM7493329.1"/>
    <property type="molecule type" value="Genomic_DNA"/>
</dbReference>
<evidence type="ECO:0000256" key="2">
    <source>
        <dbReference type="SAM" id="SignalP"/>
    </source>
</evidence>
<feature type="transmembrane region" description="Helical" evidence="1">
    <location>
        <begin position="188"/>
        <end position="212"/>
    </location>
</feature>
<organism evidence="4 5">
    <name type="scientific">Micromonospora luteifusca</name>
    <dbReference type="NCBI Taxonomy" id="709860"/>
    <lineage>
        <taxon>Bacteria</taxon>
        <taxon>Bacillati</taxon>
        <taxon>Actinomycetota</taxon>
        <taxon>Actinomycetes</taxon>
        <taxon>Micromonosporales</taxon>
        <taxon>Micromonosporaceae</taxon>
        <taxon>Micromonospora</taxon>
    </lineage>
</organism>
<feature type="transmembrane region" description="Helical" evidence="1">
    <location>
        <begin position="161"/>
        <end position="181"/>
    </location>
</feature>
<proteinExistence type="predicted"/>
<reference evidence="4 5" key="1">
    <citation type="submission" date="2021-01" db="EMBL/GenBank/DDBJ databases">
        <title>Sequencing the genomes of 1000 actinobacteria strains.</title>
        <authorList>
            <person name="Klenk H.-P."/>
        </authorList>
    </citation>
    <scope>NUCLEOTIDE SEQUENCE [LARGE SCALE GENOMIC DNA]</scope>
    <source>
        <strain evidence="4 5">DSM 100204</strain>
    </source>
</reference>
<dbReference type="Proteomes" id="UP000764837">
    <property type="component" value="Unassembled WGS sequence"/>
</dbReference>
<sequence length="257" mass="26693">MTTVVVAFLAVSAAASPVFALAQGVTGLDPTILVLAQFSTAVGALVAYAIWRGRLPYPRTTRRGVLAPLCAAAGLSLMITLVLWLLAIAEPHRWQSLHTSTLPAPLALILLAQFLGAAGEEIGWRGFVQPMLETRMATLSAAAITGLLFGLGHFPMAGAGLAVYSVFVVSAIGLSVAAAAVTTGRPWWARVLVSTVLHWGINIGILVGFSNADESMRWMANTAIAMGLIGAACVPLLIRSKQRVSSGLSAPRAAVGV</sequence>
<feature type="transmembrane region" description="Helical" evidence="1">
    <location>
        <begin position="106"/>
        <end position="124"/>
    </location>
</feature>
<keyword evidence="4" id="KW-0378">Hydrolase</keyword>
<keyword evidence="1" id="KW-1133">Transmembrane helix</keyword>
<feature type="signal peptide" evidence="2">
    <location>
        <begin position="1"/>
        <end position="22"/>
    </location>
</feature>
<accession>A0ABS2LZM2</accession>
<feature type="transmembrane region" description="Helical" evidence="1">
    <location>
        <begin position="32"/>
        <end position="51"/>
    </location>
</feature>
<dbReference type="InterPro" id="IPR003675">
    <property type="entry name" value="Rce1/LyrA-like_dom"/>
</dbReference>
<keyword evidence="1" id="KW-0472">Membrane</keyword>
<keyword evidence="4" id="KW-0645">Protease</keyword>
<keyword evidence="1" id="KW-0812">Transmembrane</keyword>
<feature type="transmembrane region" description="Helical" evidence="1">
    <location>
        <begin position="218"/>
        <end position="238"/>
    </location>
</feature>
<gene>
    <name evidence="4" type="ORF">JOD64_004551</name>
</gene>
<name>A0ABS2LZM2_9ACTN</name>
<evidence type="ECO:0000313" key="4">
    <source>
        <dbReference type="EMBL" id="MBM7493329.1"/>
    </source>
</evidence>
<evidence type="ECO:0000256" key="1">
    <source>
        <dbReference type="SAM" id="Phobius"/>
    </source>
</evidence>
<feature type="domain" description="CAAX prenyl protease 2/Lysostaphin resistance protein A-like" evidence="3">
    <location>
        <begin position="105"/>
        <end position="203"/>
    </location>
</feature>
<evidence type="ECO:0000313" key="5">
    <source>
        <dbReference type="Proteomes" id="UP000764837"/>
    </source>
</evidence>
<feature type="transmembrane region" description="Helical" evidence="1">
    <location>
        <begin position="136"/>
        <end position="155"/>
    </location>
</feature>
<feature type="chain" id="PRO_5047052857" evidence="2">
    <location>
        <begin position="23"/>
        <end position="257"/>
    </location>
</feature>
<dbReference type="GO" id="GO:0006508">
    <property type="term" value="P:proteolysis"/>
    <property type="evidence" value="ECO:0007669"/>
    <property type="project" value="UniProtKB-KW"/>
</dbReference>
<dbReference type="RefSeq" id="WP_204944054.1">
    <property type="nucleotide sequence ID" value="NZ_JAFBBP010000001.1"/>
</dbReference>
<protein>
    <submittedName>
        <fullName evidence="4">Membrane protease YdiL (CAAX protease family)</fullName>
    </submittedName>
</protein>
<keyword evidence="5" id="KW-1185">Reference proteome</keyword>
<keyword evidence="2" id="KW-0732">Signal</keyword>
<evidence type="ECO:0000259" key="3">
    <source>
        <dbReference type="Pfam" id="PF02517"/>
    </source>
</evidence>